<name>A0ABP7NGP1_9GAMM</name>
<keyword evidence="2" id="KW-1185">Reference proteome</keyword>
<evidence type="ECO:0000313" key="2">
    <source>
        <dbReference type="Proteomes" id="UP001501337"/>
    </source>
</evidence>
<gene>
    <name evidence="1" type="ORF">GCM10022278_01660</name>
</gene>
<accession>A0ABP7NGP1</accession>
<sequence length="59" mass="6849">MYNAVNEGILDGKTLQADIRLPRYSQLSIYDEWLPLNVAGVHRIVMNESYLDRRPDLSK</sequence>
<protein>
    <submittedName>
        <fullName evidence="1">Uncharacterized protein</fullName>
    </submittedName>
</protein>
<dbReference type="RefSeq" id="WP_344802308.1">
    <property type="nucleotide sequence ID" value="NZ_BAABBO010000001.1"/>
</dbReference>
<evidence type="ECO:0000313" key="1">
    <source>
        <dbReference type="EMBL" id="GAA3946164.1"/>
    </source>
</evidence>
<dbReference type="EMBL" id="BAABBO010000001">
    <property type="protein sequence ID" value="GAA3946164.1"/>
    <property type="molecule type" value="Genomic_DNA"/>
</dbReference>
<comment type="caution">
    <text evidence="1">The sequence shown here is derived from an EMBL/GenBank/DDBJ whole genome shotgun (WGS) entry which is preliminary data.</text>
</comment>
<proteinExistence type="predicted"/>
<organism evidence="1 2">
    <name type="scientific">Allohahella marinimesophila</name>
    <dbReference type="NCBI Taxonomy" id="1054972"/>
    <lineage>
        <taxon>Bacteria</taxon>
        <taxon>Pseudomonadati</taxon>
        <taxon>Pseudomonadota</taxon>
        <taxon>Gammaproteobacteria</taxon>
        <taxon>Oceanospirillales</taxon>
        <taxon>Hahellaceae</taxon>
        <taxon>Allohahella</taxon>
    </lineage>
</organism>
<dbReference type="Proteomes" id="UP001501337">
    <property type="component" value="Unassembled WGS sequence"/>
</dbReference>
<reference evidence="2" key="1">
    <citation type="journal article" date="2019" name="Int. J. Syst. Evol. Microbiol.">
        <title>The Global Catalogue of Microorganisms (GCM) 10K type strain sequencing project: providing services to taxonomists for standard genome sequencing and annotation.</title>
        <authorList>
            <consortium name="The Broad Institute Genomics Platform"/>
            <consortium name="The Broad Institute Genome Sequencing Center for Infectious Disease"/>
            <person name="Wu L."/>
            <person name="Ma J."/>
        </authorList>
    </citation>
    <scope>NUCLEOTIDE SEQUENCE [LARGE SCALE GENOMIC DNA]</scope>
    <source>
        <strain evidence="2">JCM 17555</strain>
    </source>
</reference>